<dbReference type="EMBL" id="OY660875">
    <property type="protein sequence ID" value="CAJ1067976.1"/>
    <property type="molecule type" value="Genomic_DNA"/>
</dbReference>
<name>A0AAV1G448_XYRNO</name>
<sequence>MQRFVGTEAPAAAAAAAAAAAQTSFSFFFFFFFSGFFSSLLVGIRENFTHIRVVVDKTGCQRLSCNVSWAWFVLWAGSAAQHFYSNPPKTVPCVMWLRDPPPKKTSGSRTDRGLKTGSLEWILSTEHQDTTSFTLQRL</sequence>
<protein>
    <recommendedName>
        <fullName evidence="4">Secreted protein</fullName>
    </recommendedName>
</protein>
<evidence type="ECO:0000313" key="2">
    <source>
        <dbReference type="EMBL" id="CAJ1067976.1"/>
    </source>
</evidence>
<gene>
    <name evidence="2" type="ORF">XNOV1_A021581</name>
</gene>
<evidence type="ECO:0000256" key="1">
    <source>
        <dbReference type="SAM" id="Phobius"/>
    </source>
</evidence>
<evidence type="ECO:0000313" key="3">
    <source>
        <dbReference type="Proteomes" id="UP001178508"/>
    </source>
</evidence>
<proteinExistence type="predicted"/>
<reference evidence="2" key="1">
    <citation type="submission" date="2023-08" db="EMBL/GenBank/DDBJ databases">
        <authorList>
            <person name="Alioto T."/>
            <person name="Alioto T."/>
            <person name="Gomez Garrido J."/>
        </authorList>
    </citation>
    <scope>NUCLEOTIDE SEQUENCE</scope>
</reference>
<evidence type="ECO:0008006" key="4">
    <source>
        <dbReference type="Google" id="ProtNLM"/>
    </source>
</evidence>
<organism evidence="2 3">
    <name type="scientific">Xyrichtys novacula</name>
    <name type="common">Pearly razorfish</name>
    <name type="synonym">Hemipteronotus novacula</name>
    <dbReference type="NCBI Taxonomy" id="13765"/>
    <lineage>
        <taxon>Eukaryota</taxon>
        <taxon>Metazoa</taxon>
        <taxon>Chordata</taxon>
        <taxon>Craniata</taxon>
        <taxon>Vertebrata</taxon>
        <taxon>Euteleostomi</taxon>
        <taxon>Actinopterygii</taxon>
        <taxon>Neopterygii</taxon>
        <taxon>Teleostei</taxon>
        <taxon>Neoteleostei</taxon>
        <taxon>Acanthomorphata</taxon>
        <taxon>Eupercaria</taxon>
        <taxon>Labriformes</taxon>
        <taxon>Labridae</taxon>
        <taxon>Xyrichtys</taxon>
    </lineage>
</organism>
<accession>A0AAV1G448</accession>
<keyword evidence="1" id="KW-0472">Membrane</keyword>
<keyword evidence="3" id="KW-1185">Reference proteome</keyword>
<keyword evidence="1" id="KW-1133">Transmembrane helix</keyword>
<dbReference type="Proteomes" id="UP001178508">
    <property type="component" value="Chromosome 12"/>
</dbReference>
<dbReference type="AlphaFoldDB" id="A0AAV1G448"/>
<feature type="transmembrane region" description="Helical" evidence="1">
    <location>
        <begin position="27"/>
        <end position="44"/>
    </location>
</feature>
<keyword evidence="1" id="KW-0812">Transmembrane</keyword>